<dbReference type="PANTHER" id="PTHR24198">
    <property type="entry name" value="ANKYRIN REPEAT AND PROTEIN KINASE DOMAIN-CONTAINING PROTEIN"/>
    <property type="match status" value="1"/>
</dbReference>
<dbReference type="PROSITE" id="PS50088">
    <property type="entry name" value="ANK_REPEAT"/>
    <property type="match status" value="3"/>
</dbReference>
<dbReference type="InterPro" id="IPR002110">
    <property type="entry name" value="Ankyrin_rpt"/>
</dbReference>
<evidence type="ECO:0000313" key="6">
    <source>
        <dbReference type="Proteomes" id="UP000694406"/>
    </source>
</evidence>
<dbReference type="InterPro" id="IPR036770">
    <property type="entry name" value="Ankyrin_rpt-contain_sf"/>
</dbReference>
<dbReference type="PROSITE" id="PS50297">
    <property type="entry name" value="ANK_REP_REGION"/>
    <property type="match status" value="2"/>
</dbReference>
<evidence type="ECO:0000256" key="3">
    <source>
        <dbReference type="PROSITE-ProRule" id="PRU00023"/>
    </source>
</evidence>
<evidence type="ECO:0000256" key="4">
    <source>
        <dbReference type="SAM" id="MobiDB-lite"/>
    </source>
</evidence>
<accession>A0A8C5SET1</accession>
<dbReference type="Proteomes" id="UP000694406">
    <property type="component" value="Unplaced"/>
</dbReference>
<evidence type="ECO:0000256" key="2">
    <source>
        <dbReference type="ARBA" id="ARBA00023043"/>
    </source>
</evidence>
<dbReference type="Gene3D" id="1.25.40.20">
    <property type="entry name" value="Ankyrin repeat-containing domain"/>
    <property type="match status" value="3"/>
</dbReference>
<feature type="repeat" description="ANK" evidence="3">
    <location>
        <begin position="117"/>
        <end position="149"/>
    </location>
</feature>
<organism evidence="5 6">
    <name type="scientific">Laticauda laticaudata</name>
    <name type="common">Blue-ringed sea krait</name>
    <name type="synonym">Blue-lipped sea krait</name>
    <dbReference type="NCBI Taxonomy" id="8630"/>
    <lineage>
        <taxon>Eukaryota</taxon>
        <taxon>Metazoa</taxon>
        <taxon>Chordata</taxon>
        <taxon>Craniata</taxon>
        <taxon>Vertebrata</taxon>
        <taxon>Euteleostomi</taxon>
        <taxon>Lepidosauria</taxon>
        <taxon>Squamata</taxon>
        <taxon>Bifurcata</taxon>
        <taxon>Unidentata</taxon>
        <taxon>Episquamata</taxon>
        <taxon>Toxicofera</taxon>
        <taxon>Serpentes</taxon>
        <taxon>Colubroidea</taxon>
        <taxon>Elapidae</taxon>
        <taxon>Laticaudinae</taxon>
        <taxon>Laticauda</taxon>
    </lineage>
</organism>
<keyword evidence="6" id="KW-1185">Reference proteome</keyword>
<feature type="region of interest" description="Disordered" evidence="4">
    <location>
        <begin position="333"/>
        <end position="378"/>
    </location>
</feature>
<keyword evidence="1" id="KW-0677">Repeat</keyword>
<dbReference type="AlphaFoldDB" id="A0A8C5SET1"/>
<feature type="repeat" description="ANK" evidence="3">
    <location>
        <begin position="150"/>
        <end position="182"/>
    </location>
</feature>
<sequence>DLQRELVIHDVACPACHERTGQADLNNVTPLLVAAYKGHVDVMELLLEAGVKVNQADSRGCTPLLAASSMGHPAAVETLLLWGRPLMSWTVKARALWILTCAGLLEAGARVGEPNQDSFVPLMLAAQEGHTDAVQLLLEHHSPIDHQGHDGLSALSLAMVAGHHSTTEQLLRKGTEENLSDSEGRPLLYLLMLEDHVEMAGLLLEHGTRLEGRDAQARTALHITCWQGYGADVDALDKEGHLALHQSSWQGHGSTAHLLLARGAQPNHSCSQGATTQGVAMQEGWADVVKVLLQHRASPDVWDKAGHTPRWLASKRGKQAMLKLMEGYRARPGLASPQLGSSSSSTNSPVPQGRWWGKSPALWLGSTNESQASQGSSATISTFPSLAAPQTTPPDPLSGAEQMLQYCPPHRLQPGPLALPPPPAQEKQTAIKLQFEGPTCGYHYKQKTPL</sequence>
<protein>
    <submittedName>
        <fullName evidence="5">Uncharacterized protein</fullName>
    </submittedName>
</protein>
<dbReference type="Pfam" id="PF12796">
    <property type="entry name" value="Ank_2"/>
    <property type="match status" value="3"/>
</dbReference>
<evidence type="ECO:0000313" key="5">
    <source>
        <dbReference type="Ensembl" id="ENSLLTP00000016495.1"/>
    </source>
</evidence>
<dbReference type="SUPFAM" id="SSF48403">
    <property type="entry name" value="Ankyrin repeat"/>
    <property type="match status" value="1"/>
</dbReference>
<dbReference type="PANTHER" id="PTHR24198:SF165">
    <property type="entry name" value="ANKYRIN REPEAT-CONTAINING PROTEIN-RELATED"/>
    <property type="match status" value="1"/>
</dbReference>
<reference evidence="5" key="1">
    <citation type="submission" date="2025-08" db="UniProtKB">
        <authorList>
            <consortium name="Ensembl"/>
        </authorList>
    </citation>
    <scope>IDENTIFICATION</scope>
</reference>
<keyword evidence="2 3" id="KW-0040">ANK repeat</keyword>
<feature type="compositionally biased region" description="Polar residues" evidence="4">
    <location>
        <begin position="365"/>
        <end position="378"/>
    </location>
</feature>
<reference evidence="5" key="2">
    <citation type="submission" date="2025-09" db="UniProtKB">
        <authorList>
            <consortium name="Ensembl"/>
        </authorList>
    </citation>
    <scope>IDENTIFICATION</scope>
</reference>
<name>A0A8C5SET1_LATLA</name>
<dbReference type="GeneTree" id="ENSGT00940000155116"/>
<evidence type="ECO:0000256" key="1">
    <source>
        <dbReference type="ARBA" id="ARBA00022737"/>
    </source>
</evidence>
<dbReference type="SMART" id="SM00248">
    <property type="entry name" value="ANK"/>
    <property type="match status" value="8"/>
</dbReference>
<feature type="repeat" description="ANK" evidence="3">
    <location>
        <begin position="26"/>
        <end position="58"/>
    </location>
</feature>
<proteinExistence type="predicted"/>
<dbReference type="Ensembl" id="ENSLLTT00000017117.1">
    <property type="protein sequence ID" value="ENSLLTP00000016495.1"/>
    <property type="gene ID" value="ENSLLTG00000012203.1"/>
</dbReference>
<feature type="region of interest" description="Disordered" evidence="4">
    <location>
        <begin position="407"/>
        <end position="426"/>
    </location>
</feature>